<dbReference type="SUPFAM" id="SSF57196">
    <property type="entry name" value="EGF/Laminin"/>
    <property type="match status" value="1"/>
</dbReference>
<dbReference type="InterPro" id="IPR001881">
    <property type="entry name" value="EGF-like_Ca-bd_dom"/>
</dbReference>
<evidence type="ECO:0000313" key="5">
    <source>
        <dbReference type="EMBL" id="KAK0048134.1"/>
    </source>
</evidence>
<evidence type="ECO:0000256" key="3">
    <source>
        <dbReference type="PROSITE-ProRule" id="PRU00076"/>
    </source>
</evidence>
<evidence type="ECO:0000259" key="4">
    <source>
        <dbReference type="PROSITE" id="PS50026"/>
    </source>
</evidence>
<comment type="caution">
    <text evidence="3">Lacks conserved residue(s) required for the propagation of feature annotation.</text>
</comment>
<dbReference type="InterPro" id="IPR000152">
    <property type="entry name" value="EGF-type_Asp/Asn_hydroxyl_site"/>
</dbReference>
<feature type="domain" description="EGF-like" evidence="4">
    <location>
        <begin position="1"/>
        <end position="36"/>
    </location>
</feature>
<gene>
    <name evidence="5" type="ORF">Bpfe_022394</name>
</gene>
<accession>A0AAD8B537</accession>
<dbReference type="EMBL" id="JASAOG010000141">
    <property type="protein sequence ID" value="KAK0048134.1"/>
    <property type="molecule type" value="Genomic_DNA"/>
</dbReference>
<dbReference type="InterPro" id="IPR000742">
    <property type="entry name" value="EGF"/>
</dbReference>
<dbReference type="PROSITE" id="PS50026">
    <property type="entry name" value="EGF_3"/>
    <property type="match status" value="2"/>
</dbReference>
<organism evidence="5 6">
    <name type="scientific">Biomphalaria pfeifferi</name>
    <name type="common">Bloodfluke planorb</name>
    <name type="synonym">Freshwater snail</name>
    <dbReference type="NCBI Taxonomy" id="112525"/>
    <lineage>
        <taxon>Eukaryota</taxon>
        <taxon>Metazoa</taxon>
        <taxon>Spiralia</taxon>
        <taxon>Lophotrochozoa</taxon>
        <taxon>Mollusca</taxon>
        <taxon>Gastropoda</taxon>
        <taxon>Heterobranchia</taxon>
        <taxon>Euthyneura</taxon>
        <taxon>Panpulmonata</taxon>
        <taxon>Hygrophila</taxon>
        <taxon>Lymnaeoidea</taxon>
        <taxon>Planorbidae</taxon>
        <taxon>Biomphalaria</taxon>
    </lineage>
</organism>
<dbReference type="AlphaFoldDB" id="A0AAD8B537"/>
<feature type="non-terminal residue" evidence="5">
    <location>
        <position position="66"/>
    </location>
</feature>
<dbReference type="Pfam" id="PF07645">
    <property type="entry name" value="EGF_CA"/>
    <property type="match status" value="1"/>
</dbReference>
<reference evidence="5" key="1">
    <citation type="journal article" date="2023" name="PLoS Negl. Trop. Dis.">
        <title>A genome sequence for Biomphalaria pfeifferi, the major vector snail for the human-infecting parasite Schistosoma mansoni.</title>
        <authorList>
            <person name="Bu L."/>
            <person name="Lu L."/>
            <person name="Laidemitt M.R."/>
            <person name="Zhang S.M."/>
            <person name="Mutuku M."/>
            <person name="Mkoji G."/>
            <person name="Steinauer M."/>
            <person name="Loker E.S."/>
        </authorList>
    </citation>
    <scope>NUCLEOTIDE SEQUENCE</scope>
    <source>
        <strain evidence="5">KasaAsao</strain>
    </source>
</reference>
<comment type="caution">
    <text evidence="5">The sequence shown here is derived from an EMBL/GenBank/DDBJ whole genome shotgun (WGS) entry which is preliminary data.</text>
</comment>
<evidence type="ECO:0000313" key="6">
    <source>
        <dbReference type="Proteomes" id="UP001233172"/>
    </source>
</evidence>
<feature type="domain" description="EGF-like" evidence="4">
    <location>
        <begin position="40"/>
        <end position="66"/>
    </location>
</feature>
<sequence length="66" mass="7065">VNECARNKCGTGQFCTNTFGSYICSCEAGYKWDAASLTCKPDKCKASPCKNDGICTLSETESGYTC</sequence>
<dbReference type="SMART" id="SM00179">
    <property type="entry name" value="EGF_CA"/>
    <property type="match status" value="1"/>
</dbReference>
<protein>
    <submittedName>
        <fullName evidence="5">Fibropellin-1</fullName>
    </submittedName>
</protein>
<feature type="disulfide bond" evidence="3">
    <location>
        <begin position="49"/>
        <end position="66"/>
    </location>
</feature>
<reference evidence="5" key="2">
    <citation type="submission" date="2023-04" db="EMBL/GenBank/DDBJ databases">
        <authorList>
            <person name="Bu L."/>
            <person name="Lu L."/>
            <person name="Laidemitt M.R."/>
            <person name="Zhang S.M."/>
            <person name="Mutuku M."/>
            <person name="Mkoji G."/>
            <person name="Steinauer M."/>
            <person name="Loker E.S."/>
        </authorList>
    </citation>
    <scope>NUCLEOTIDE SEQUENCE</scope>
    <source>
        <strain evidence="5">KasaAsao</strain>
        <tissue evidence="5">Whole Snail</tissue>
    </source>
</reference>
<dbReference type="CDD" id="cd00054">
    <property type="entry name" value="EGF_CA"/>
    <property type="match status" value="1"/>
</dbReference>
<dbReference type="PROSITE" id="PS00010">
    <property type="entry name" value="ASX_HYDROXYL"/>
    <property type="match status" value="1"/>
</dbReference>
<keyword evidence="1 3" id="KW-0245">EGF-like domain</keyword>
<feature type="non-terminal residue" evidence="5">
    <location>
        <position position="1"/>
    </location>
</feature>
<keyword evidence="6" id="KW-1185">Reference proteome</keyword>
<name>A0AAD8B537_BIOPF</name>
<dbReference type="InterPro" id="IPR049883">
    <property type="entry name" value="NOTCH1_EGF-like"/>
</dbReference>
<dbReference type="FunFam" id="2.10.25.10:FF:000139">
    <property type="entry name" value="Fibulin-1"/>
    <property type="match status" value="1"/>
</dbReference>
<evidence type="ECO:0000256" key="2">
    <source>
        <dbReference type="ARBA" id="ARBA00023157"/>
    </source>
</evidence>
<dbReference type="Proteomes" id="UP001233172">
    <property type="component" value="Unassembled WGS sequence"/>
</dbReference>
<proteinExistence type="predicted"/>
<dbReference type="GO" id="GO:0005509">
    <property type="term" value="F:calcium ion binding"/>
    <property type="evidence" value="ECO:0007669"/>
    <property type="project" value="InterPro"/>
</dbReference>
<dbReference type="Gene3D" id="2.10.25.10">
    <property type="entry name" value="Laminin"/>
    <property type="match status" value="1"/>
</dbReference>
<evidence type="ECO:0000256" key="1">
    <source>
        <dbReference type="ARBA" id="ARBA00022536"/>
    </source>
</evidence>
<keyword evidence="2 3" id="KW-1015">Disulfide bond</keyword>